<dbReference type="EMBL" id="MAAX01000019">
    <property type="protein sequence ID" value="OUS21371.1"/>
    <property type="molecule type" value="Genomic_DNA"/>
</dbReference>
<evidence type="ECO:0000313" key="3">
    <source>
        <dbReference type="Proteomes" id="UP000196102"/>
    </source>
</evidence>
<name>A0A1Z8BFL7_9FLAO</name>
<reference evidence="3" key="1">
    <citation type="journal article" date="2017" name="Proc. Natl. Acad. Sci. U.S.A.">
        <title>Simulation of Deepwater Horizon oil plume reveals substrate specialization within a complex community of hydrocarbon-degraders.</title>
        <authorList>
            <person name="Hu P."/>
            <person name="Dubinsky E.A."/>
            <person name="Probst A.J."/>
            <person name="Wang J."/>
            <person name="Sieber C.M.K."/>
            <person name="Tom L.M."/>
            <person name="Gardinali P."/>
            <person name="Banfield J.F."/>
            <person name="Atlas R.M."/>
            <person name="Andersen G.L."/>
        </authorList>
    </citation>
    <scope>NUCLEOTIDE SEQUENCE [LARGE SCALE GENOMIC DNA]</scope>
</reference>
<evidence type="ECO:0000313" key="2">
    <source>
        <dbReference type="EMBL" id="OUS21371.1"/>
    </source>
</evidence>
<dbReference type="InterPro" id="IPR002560">
    <property type="entry name" value="Transposase_DDE"/>
</dbReference>
<protein>
    <recommendedName>
        <fullName evidence="1">Transposase IS204/IS1001/IS1096/IS1165 DDE domain-containing protein</fullName>
    </recommendedName>
</protein>
<dbReference type="Proteomes" id="UP000196102">
    <property type="component" value="Unassembled WGS sequence"/>
</dbReference>
<dbReference type="RefSeq" id="WP_369674679.1">
    <property type="nucleotide sequence ID" value="NZ_MAAX01000019.1"/>
</dbReference>
<organism evidence="2 3">
    <name type="scientific">Nonlabens dokdonensis</name>
    <dbReference type="NCBI Taxonomy" id="328515"/>
    <lineage>
        <taxon>Bacteria</taxon>
        <taxon>Pseudomonadati</taxon>
        <taxon>Bacteroidota</taxon>
        <taxon>Flavobacteriia</taxon>
        <taxon>Flavobacteriales</taxon>
        <taxon>Flavobacteriaceae</taxon>
        <taxon>Nonlabens</taxon>
    </lineage>
</organism>
<feature type="domain" description="Transposase IS204/IS1001/IS1096/IS1165 DDE" evidence="1">
    <location>
        <begin position="2"/>
        <end position="94"/>
    </location>
</feature>
<sequence>MCIDVSPAFISGCGTYLPNAAITFDKFHVIKEVNKAMDELRKHERQGNELLKGYKYTLLKNKLTPKLKQERNLLLEYYPRLREGYRLKQLFRDFRLDLW</sequence>
<dbReference type="InterPro" id="IPR047951">
    <property type="entry name" value="Transpos_ISL3"/>
</dbReference>
<dbReference type="AlphaFoldDB" id="A0A1Z8BFL7"/>
<accession>A0A1Z8BFL7</accession>
<dbReference type="PANTHER" id="PTHR33498:SF1">
    <property type="entry name" value="TRANSPOSASE FOR INSERTION SEQUENCE ELEMENT IS1557"/>
    <property type="match status" value="1"/>
</dbReference>
<dbReference type="PANTHER" id="PTHR33498">
    <property type="entry name" value="TRANSPOSASE FOR INSERTION SEQUENCE ELEMENT IS1557"/>
    <property type="match status" value="1"/>
</dbReference>
<dbReference type="Pfam" id="PF01610">
    <property type="entry name" value="DDE_Tnp_ISL3"/>
    <property type="match status" value="1"/>
</dbReference>
<evidence type="ECO:0000259" key="1">
    <source>
        <dbReference type="Pfam" id="PF01610"/>
    </source>
</evidence>
<proteinExistence type="predicted"/>
<gene>
    <name evidence="2" type="ORF">A9Q93_01110</name>
</gene>
<comment type="caution">
    <text evidence="2">The sequence shown here is derived from an EMBL/GenBank/DDBJ whole genome shotgun (WGS) entry which is preliminary data.</text>
</comment>